<proteinExistence type="inferred from homology"/>
<dbReference type="AlphaFoldDB" id="A0A0B7HZQ9"/>
<dbReference type="PANTHER" id="PTHR32182:SF0">
    <property type="entry name" value="DNA REPLICATION AND REPAIR PROTEIN RECF"/>
    <property type="match status" value="1"/>
</dbReference>
<evidence type="ECO:0000256" key="1">
    <source>
        <dbReference type="ARBA" id="ARBA00004496"/>
    </source>
</evidence>
<dbReference type="PROSITE" id="PS00617">
    <property type="entry name" value="RECF_1"/>
    <property type="match status" value="1"/>
</dbReference>
<dbReference type="InterPro" id="IPR042174">
    <property type="entry name" value="RecF_2"/>
</dbReference>
<feature type="domain" description="RecF/RecN/SMC N-terminal" evidence="11">
    <location>
        <begin position="6"/>
        <end position="345"/>
    </location>
</feature>
<dbReference type="GO" id="GO:0006302">
    <property type="term" value="P:double-strand break repair"/>
    <property type="evidence" value="ECO:0007669"/>
    <property type="project" value="TreeGrafter"/>
</dbReference>
<protein>
    <recommendedName>
        <fullName evidence="3 9">DNA replication and repair protein RecF</fullName>
    </recommendedName>
</protein>
<evidence type="ECO:0000256" key="4">
    <source>
        <dbReference type="ARBA" id="ARBA00022490"/>
    </source>
</evidence>
<keyword evidence="4 9" id="KW-0963">Cytoplasm</keyword>
<gene>
    <name evidence="9 12" type="primary">recF</name>
    <name evidence="12" type="ORF">CCAND38_100019</name>
</gene>
<dbReference type="Proteomes" id="UP000045051">
    <property type="component" value="Unassembled WGS sequence"/>
</dbReference>
<comment type="function">
    <text evidence="9 10">The RecF protein is involved in DNA metabolism; it is required for DNA replication and normal SOS inducibility. RecF binds preferentially to single-stranded, linear DNA. It also seems to bind ATP.</text>
</comment>
<keyword evidence="5 9" id="KW-0235">DNA replication</keyword>
<dbReference type="Gene3D" id="1.20.1050.90">
    <property type="entry name" value="RecF/RecN/SMC, N-terminal domain"/>
    <property type="match status" value="1"/>
</dbReference>
<evidence type="ECO:0000259" key="11">
    <source>
        <dbReference type="Pfam" id="PF02463"/>
    </source>
</evidence>
<accession>A0A0B7HZQ9</accession>
<dbReference type="InterPro" id="IPR003395">
    <property type="entry name" value="RecF/RecN/SMC_N"/>
</dbReference>
<evidence type="ECO:0000256" key="8">
    <source>
        <dbReference type="ARBA" id="ARBA00023125"/>
    </source>
</evidence>
<reference evidence="12 13" key="1">
    <citation type="submission" date="2015-01" db="EMBL/GenBank/DDBJ databases">
        <authorList>
            <person name="Xiang T."/>
            <person name="Song Y."/>
            <person name="Huang L."/>
            <person name="Wang B."/>
            <person name="Wu P."/>
        </authorList>
    </citation>
    <scope>NUCLEOTIDE SEQUENCE [LARGE SCALE GENOMIC DNA]</scope>
    <source>
        <strain evidence="12 13">CcD38</strain>
    </source>
</reference>
<evidence type="ECO:0000256" key="2">
    <source>
        <dbReference type="ARBA" id="ARBA00008016"/>
    </source>
</evidence>
<dbReference type="GO" id="GO:0005524">
    <property type="term" value="F:ATP binding"/>
    <property type="evidence" value="ECO:0007669"/>
    <property type="project" value="UniProtKB-UniRule"/>
</dbReference>
<sequence>MNTNMYLKKIAVVNYRNISTKNLLFESGINCFVGNNGVGKTNLLDAIYHLGVGKSYFNPSASQNIRHGEEFYMIEGLFERENREEQIVCSIKKGQKKIIKCNGKNYDRITEHIGKYPMVIISPADTDLIVDGSEVRRRFLDNVISQSDTAYLDTLIRYNRVLLQRNTILKQFAVNQYVDLLTLGIYDKQLAELGQHIYQKRTQFMEAFLPVFQYQYEYLSEGKEQVSLSYESALHTASLSELLKQNLEKDRILQYTSQGIHKDDLLFEIDGFSMKKYGSQGQQKSFLIALKLSQFEVIKQQLRVTPIFLLDDIFDKLDDKRVEKLISLVTQQHFGQLFITDTHYDRTESVVKKRGVPYQIFKI</sequence>
<dbReference type="InterPro" id="IPR027417">
    <property type="entry name" value="P-loop_NTPase"/>
</dbReference>
<dbReference type="GO" id="GO:0009432">
    <property type="term" value="P:SOS response"/>
    <property type="evidence" value="ECO:0007669"/>
    <property type="project" value="UniProtKB-UniRule"/>
</dbReference>
<keyword evidence="13" id="KW-1185">Reference proteome</keyword>
<evidence type="ECO:0000313" key="13">
    <source>
        <dbReference type="Proteomes" id="UP000045051"/>
    </source>
</evidence>
<dbReference type="Pfam" id="PF02463">
    <property type="entry name" value="SMC_N"/>
    <property type="match status" value="1"/>
</dbReference>
<name>A0A0B7HZQ9_9FLAO</name>
<dbReference type="InterPro" id="IPR018078">
    <property type="entry name" value="DNA-binding_RecF_CS"/>
</dbReference>
<evidence type="ECO:0000256" key="5">
    <source>
        <dbReference type="ARBA" id="ARBA00022705"/>
    </source>
</evidence>
<dbReference type="GO" id="GO:0000731">
    <property type="term" value="P:DNA synthesis involved in DNA repair"/>
    <property type="evidence" value="ECO:0007669"/>
    <property type="project" value="TreeGrafter"/>
</dbReference>
<evidence type="ECO:0000313" key="12">
    <source>
        <dbReference type="EMBL" id="CEN43342.1"/>
    </source>
</evidence>
<comment type="similarity">
    <text evidence="2 9 10">Belongs to the RecF family.</text>
</comment>
<evidence type="ECO:0000256" key="9">
    <source>
        <dbReference type="HAMAP-Rule" id="MF_00365"/>
    </source>
</evidence>
<feature type="binding site" evidence="9">
    <location>
        <begin position="34"/>
        <end position="41"/>
    </location>
    <ligand>
        <name>ATP</name>
        <dbReference type="ChEBI" id="CHEBI:30616"/>
    </ligand>
</feature>
<dbReference type="Gene3D" id="3.40.50.300">
    <property type="entry name" value="P-loop containing nucleotide triphosphate hydrolases"/>
    <property type="match status" value="1"/>
</dbReference>
<evidence type="ECO:0000256" key="7">
    <source>
        <dbReference type="ARBA" id="ARBA00022840"/>
    </source>
</evidence>
<dbReference type="PROSITE" id="PS00618">
    <property type="entry name" value="RECF_2"/>
    <property type="match status" value="1"/>
</dbReference>
<dbReference type="EMBL" id="CDOI01000002">
    <property type="protein sequence ID" value="CEN43342.1"/>
    <property type="molecule type" value="Genomic_DNA"/>
</dbReference>
<evidence type="ECO:0000256" key="10">
    <source>
        <dbReference type="RuleBase" id="RU000578"/>
    </source>
</evidence>
<keyword evidence="9 10" id="KW-0227">DNA damage</keyword>
<keyword evidence="7 9" id="KW-0067">ATP-binding</keyword>
<evidence type="ECO:0000256" key="3">
    <source>
        <dbReference type="ARBA" id="ARBA00020170"/>
    </source>
</evidence>
<comment type="subcellular location">
    <subcellularLocation>
        <location evidence="1 9 10">Cytoplasm</location>
    </subcellularLocation>
</comment>
<dbReference type="InterPro" id="IPR001238">
    <property type="entry name" value="DNA-binding_RecF"/>
</dbReference>
<organism evidence="12 13">
    <name type="scientific">Capnocytophaga canis</name>
    <dbReference type="NCBI Taxonomy" id="1848903"/>
    <lineage>
        <taxon>Bacteria</taxon>
        <taxon>Pseudomonadati</taxon>
        <taxon>Bacteroidota</taxon>
        <taxon>Flavobacteriia</taxon>
        <taxon>Flavobacteriales</taxon>
        <taxon>Flavobacteriaceae</taxon>
        <taxon>Capnocytophaga</taxon>
    </lineage>
</organism>
<dbReference type="GO" id="GO:0003697">
    <property type="term" value="F:single-stranded DNA binding"/>
    <property type="evidence" value="ECO:0007669"/>
    <property type="project" value="UniProtKB-UniRule"/>
</dbReference>
<keyword evidence="9 10" id="KW-0234">DNA repair</keyword>
<dbReference type="GO" id="GO:0005737">
    <property type="term" value="C:cytoplasm"/>
    <property type="evidence" value="ECO:0007669"/>
    <property type="project" value="UniProtKB-SubCell"/>
</dbReference>
<dbReference type="SUPFAM" id="SSF52540">
    <property type="entry name" value="P-loop containing nucleoside triphosphate hydrolases"/>
    <property type="match status" value="1"/>
</dbReference>
<evidence type="ECO:0000256" key="6">
    <source>
        <dbReference type="ARBA" id="ARBA00022741"/>
    </source>
</evidence>
<dbReference type="GO" id="GO:0006260">
    <property type="term" value="P:DNA replication"/>
    <property type="evidence" value="ECO:0007669"/>
    <property type="project" value="UniProtKB-UniRule"/>
</dbReference>
<dbReference type="NCBIfam" id="TIGR00611">
    <property type="entry name" value="recf"/>
    <property type="match status" value="1"/>
</dbReference>
<dbReference type="PANTHER" id="PTHR32182">
    <property type="entry name" value="DNA REPLICATION AND REPAIR PROTEIN RECF"/>
    <property type="match status" value="1"/>
</dbReference>
<dbReference type="HAMAP" id="MF_00365">
    <property type="entry name" value="RecF"/>
    <property type="match status" value="1"/>
</dbReference>
<keyword evidence="9 10" id="KW-0742">SOS response</keyword>
<keyword evidence="8 9" id="KW-0238">DNA-binding</keyword>
<keyword evidence="6 9" id="KW-0547">Nucleotide-binding</keyword>